<dbReference type="Pfam" id="PF12686">
    <property type="entry name" value="DUF3800"/>
    <property type="match status" value="1"/>
</dbReference>
<accession>A0ABQ1ESX1</accession>
<keyword evidence="2" id="KW-1185">Reference proteome</keyword>
<reference evidence="2" key="1">
    <citation type="journal article" date="2019" name="Int. J. Syst. Evol. Microbiol.">
        <title>The Global Catalogue of Microorganisms (GCM) 10K type strain sequencing project: providing services to taxonomists for standard genome sequencing and annotation.</title>
        <authorList>
            <consortium name="The Broad Institute Genomics Platform"/>
            <consortium name="The Broad Institute Genome Sequencing Center for Infectious Disease"/>
            <person name="Wu L."/>
            <person name="Ma J."/>
        </authorList>
    </citation>
    <scope>NUCLEOTIDE SEQUENCE [LARGE SCALE GENOMIC DNA]</scope>
    <source>
        <strain evidence="2">CCM 7327</strain>
    </source>
</reference>
<evidence type="ECO:0000313" key="1">
    <source>
        <dbReference type="EMBL" id="GFZ85207.1"/>
    </source>
</evidence>
<dbReference type="RefSeq" id="WP_083199068.1">
    <property type="nucleotide sequence ID" value="NZ_BMDU01000002.1"/>
</dbReference>
<organism evidence="1 2">
    <name type="scientific">Sphingobium fuliginis (strain ATCC 27551)</name>
    <dbReference type="NCBI Taxonomy" id="336203"/>
    <lineage>
        <taxon>Bacteria</taxon>
        <taxon>Pseudomonadati</taxon>
        <taxon>Pseudomonadota</taxon>
        <taxon>Alphaproteobacteria</taxon>
        <taxon>Sphingomonadales</taxon>
        <taxon>Sphingomonadaceae</taxon>
        <taxon>Sphingobium</taxon>
    </lineage>
</organism>
<comment type="caution">
    <text evidence="1">The sequence shown here is derived from an EMBL/GenBank/DDBJ whole genome shotgun (WGS) entry which is preliminary data.</text>
</comment>
<dbReference type="EMBL" id="BMDU01000002">
    <property type="protein sequence ID" value="GFZ85207.1"/>
    <property type="molecule type" value="Genomic_DNA"/>
</dbReference>
<dbReference type="Proteomes" id="UP000628109">
    <property type="component" value="Unassembled WGS sequence"/>
</dbReference>
<gene>
    <name evidence="1" type="ORF">GCM10019071_12840</name>
</gene>
<proteinExistence type="predicted"/>
<dbReference type="InterPro" id="IPR024524">
    <property type="entry name" value="DUF3800"/>
</dbReference>
<name>A0ABQ1ESX1_SPHSA</name>
<sequence>MAKLFAAADMRAIPCAMLVFIDESGDAGFRLDRGSSNVFAVAMVMFDDHEIARQTSDAIDQARAAWPGLAEFKFSKASRDARDAFFQAIAPFDFRVRVLVVRKEQIYSGRLRSDKEAFYQFFVKTMMKFDNGRLHAARVIIDGSGERAFRRDLQSHLRKHAAAGAIKDIRLKDSRGDSLVQLADMCVGAVARSYRTDRPDHGRWRKMIRTKLDDVWEFE</sequence>
<protein>
    <recommendedName>
        <fullName evidence="3">DUF3800 domain-containing protein</fullName>
    </recommendedName>
</protein>
<evidence type="ECO:0000313" key="2">
    <source>
        <dbReference type="Proteomes" id="UP000628109"/>
    </source>
</evidence>
<evidence type="ECO:0008006" key="3">
    <source>
        <dbReference type="Google" id="ProtNLM"/>
    </source>
</evidence>